<accession>A0A318GYK8</accession>
<organism evidence="3 4">
    <name type="scientific">Sphaerotilus hippei</name>
    <dbReference type="NCBI Taxonomy" id="744406"/>
    <lineage>
        <taxon>Bacteria</taxon>
        <taxon>Pseudomonadati</taxon>
        <taxon>Pseudomonadota</taxon>
        <taxon>Betaproteobacteria</taxon>
        <taxon>Burkholderiales</taxon>
        <taxon>Sphaerotilaceae</taxon>
        <taxon>Sphaerotilus</taxon>
    </lineage>
</organism>
<dbReference type="Gene3D" id="2.10.260.10">
    <property type="match status" value="1"/>
</dbReference>
<name>A0A318GYK8_9BURK</name>
<dbReference type="Pfam" id="PF04014">
    <property type="entry name" value="MazE_antitoxin"/>
    <property type="match status" value="1"/>
</dbReference>
<dbReference type="AlphaFoldDB" id="A0A318GYK8"/>
<dbReference type="InterPro" id="IPR037914">
    <property type="entry name" value="SpoVT-AbrB_sf"/>
</dbReference>
<protein>
    <submittedName>
        <fullName evidence="3">AbrB family looped-hinge helix DNA binding protein</fullName>
    </submittedName>
</protein>
<dbReference type="Proteomes" id="UP000247811">
    <property type="component" value="Unassembled WGS sequence"/>
</dbReference>
<dbReference type="NCBIfam" id="TIGR01439">
    <property type="entry name" value="lp_hng_hel_AbrB"/>
    <property type="match status" value="1"/>
</dbReference>
<proteinExistence type="predicted"/>
<dbReference type="OrthoDB" id="9811597at2"/>
<comment type="caution">
    <text evidence="3">The sequence shown here is derived from an EMBL/GenBank/DDBJ whole genome shotgun (WGS) entry which is preliminary data.</text>
</comment>
<dbReference type="EMBL" id="QJJS01000011">
    <property type="protein sequence ID" value="PXW94941.1"/>
    <property type="molecule type" value="Genomic_DNA"/>
</dbReference>
<evidence type="ECO:0000256" key="1">
    <source>
        <dbReference type="PROSITE-ProRule" id="PRU01076"/>
    </source>
</evidence>
<dbReference type="InterPro" id="IPR007159">
    <property type="entry name" value="SpoVT-AbrB_dom"/>
</dbReference>
<dbReference type="SMART" id="SM00966">
    <property type="entry name" value="SpoVT_AbrB"/>
    <property type="match status" value="1"/>
</dbReference>
<keyword evidence="4" id="KW-1185">Reference proteome</keyword>
<keyword evidence="1" id="KW-0238">DNA-binding</keyword>
<dbReference type="GO" id="GO:0003677">
    <property type="term" value="F:DNA binding"/>
    <property type="evidence" value="ECO:0007669"/>
    <property type="project" value="UniProtKB-UniRule"/>
</dbReference>
<gene>
    <name evidence="3" type="ORF">C7444_11124</name>
</gene>
<evidence type="ECO:0000313" key="4">
    <source>
        <dbReference type="Proteomes" id="UP000247811"/>
    </source>
</evidence>
<dbReference type="PROSITE" id="PS51740">
    <property type="entry name" value="SPOVT_ABRB"/>
    <property type="match status" value="1"/>
</dbReference>
<feature type="domain" description="SpoVT-AbrB" evidence="2">
    <location>
        <begin position="2"/>
        <end position="48"/>
    </location>
</feature>
<evidence type="ECO:0000259" key="2">
    <source>
        <dbReference type="PROSITE" id="PS51740"/>
    </source>
</evidence>
<reference evidence="3 4" key="1">
    <citation type="submission" date="2018-05" db="EMBL/GenBank/DDBJ databases">
        <title>Genomic Encyclopedia of Type Strains, Phase IV (KMG-IV): sequencing the most valuable type-strain genomes for metagenomic binning, comparative biology and taxonomic classification.</title>
        <authorList>
            <person name="Goeker M."/>
        </authorList>
    </citation>
    <scope>NUCLEOTIDE SEQUENCE [LARGE SCALE GENOMIC DNA]</scope>
    <source>
        <strain evidence="3 4">DSM 566</strain>
    </source>
</reference>
<dbReference type="RefSeq" id="WP_110401282.1">
    <property type="nucleotide sequence ID" value="NZ_QJJS01000011.1"/>
</dbReference>
<dbReference type="SUPFAM" id="SSF89447">
    <property type="entry name" value="AbrB/MazE/MraZ-like"/>
    <property type="match status" value="1"/>
</dbReference>
<evidence type="ECO:0000313" key="3">
    <source>
        <dbReference type="EMBL" id="PXW94941.1"/>
    </source>
</evidence>
<sequence length="74" mass="8051">MADPTTLTSKGQVTVPREIRDRLGLKAGDKLTFTLLSDGTVIMRAKTKRLADLAGLLTRPGQPKVAVEDMNPFQ</sequence>